<evidence type="ECO:0000256" key="1">
    <source>
        <dbReference type="ARBA" id="ARBA00004906"/>
    </source>
</evidence>
<keyword evidence="2" id="KW-0833">Ubl conjugation pathway</keyword>
<organism evidence="4">
    <name type="scientific">Oikopleura dioica</name>
    <name type="common">Tunicate</name>
    <dbReference type="NCBI Taxonomy" id="34765"/>
    <lineage>
        <taxon>Eukaryota</taxon>
        <taxon>Metazoa</taxon>
        <taxon>Chordata</taxon>
        <taxon>Tunicata</taxon>
        <taxon>Appendicularia</taxon>
        <taxon>Copelata</taxon>
        <taxon>Oikopleuridae</taxon>
        <taxon>Oikopleura</taxon>
    </lineage>
</organism>
<name>E4X538_OIKDI</name>
<dbReference type="InParanoid" id="E4X538"/>
<accession>E4X538</accession>
<dbReference type="OrthoDB" id="2305498at2759"/>
<keyword evidence="5" id="KW-1185">Reference proteome</keyword>
<dbReference type="InterPro" id="IPR050718">
    <property type="entry name" value="ApaG-like"/>
</dbReference>
<dbReference type="InterPro" id="IPR036767">
    <property type="entry name" value="ApaG_sf"/>
</dbReference>
<dbReference type="FunCoup" id="E4X538">
    <property type="interactions" value="63"/>
</dbReference>
<dbReference type="PANTHER" id="PTHR47191">
    <property type="entry name" value="OS05G0170800 PROTEIN"/>
    <property type="match status" value="1"/>
</dbReference>
<dbReference type="InterPro" id="IPR007474">
    <property type="entry name" value="ApaG_domain"/>
</dbReference>
<evidence type="ECO:0000256" key="2">
    <source>
        <dbReference type="ARBA" id="ARBA00022786"/>
    </source>
</evidence>
<dbReference type="Pfam" id="PF04379">
    <property type="entry name" value="DUF525"/>
    <property type="match status" value="1"/>
</dbReference>
<dbReference type="AlphaFoldDB" id="E4X538"/>
<dbReference type="PANTHER" id="PTHR47191:SF2">
    <property type="entry name" value="OS05G0170800 PROTEIN"/>
    <property type="match status" value="1"/>
</dbReference>
<comment type="pathway">
    <text evidence="1">Protein modification; protein ubiquitination.</text>
</comment>
<evidence type="ECO:0000259" key="3">
    <source>
        <dbReference type="PROSITE" id="PS51087"/>
    </source>
</evidence>
<dbReference type="PROSITE" id="PS51087">
    <property type="entry name" value="APAG"/>
    <property type="match status" value="1"/>
</dbReference>
<dbReference type="EMBL" id="FN653025">
    <property type="protein sequence ID" value="CBY18407.1"/>
    <property type="molecule type" value="Genomic_DNA"/>
</dbReference>
<sequence length="345" mass="38935">MHSWDRVLSTNENWPTPRSIKAALSLNPGATEEELDEFENNLKEHIHKPAFELPQSFRLLYRFFNGQSWAIDGRIAASPLFGEVEVYETQILPFMFSLEAILIWIESQIGRSEEDLVGQGFIPIAASPLKYNGRALIFYFDPSSEKIFTPRRNVRADEYAGGYIIAESPLDLLKYAADVVADTAARIDRNEVLSEISGYRDPVSLDQDDFNVTVRTAMIFHESSTNPDQYYHAYEITQSMRSDAPQSSSMRLQRRYWKIDDLAGNVDEVDGPGVIGQHPVLTPGKNHTYASRTSFATPEGLMSGFFTYCKLTEDDGPSYKMLKVPPFKLKSPVVDPELGNTIITL</sequence>
<dbReference type="Gene3D" id="2.60.40.1470">
    <property type="entry name" value="ApaG domain"/>
    <property type="match status" value="1"/>
</dbReference>
<gene>
    <name evidence="4" type="ORF">GSOID_T00002265001</name>
</gene>
<reference evidence="4" key="1">
    <citation type="journal article" date="2010" name="Science">
        <title>Plasticity of animal genome architecture unmasked by rapid evolution of a pelagic tunicate.</title>
        <authorList>
            <person name="Denoeud F."/>
            <person name="Henriet S."/>
            <person name="Mungpakdee S."/>
            <person name="Aury J.M."/>
            <person name="Da Silva C."/>
            <person name="Brinkmann H."/>
            <person name="Mikhaleva J."/>
            <person name="Olsen L.C."/>
            <person name="Jubin C."/>
            <person name="Canestro C."/>
            <person name="Bouquet J.M."/>
            <person name="Danks G."/>
            <person name="Poulain J."/>
            <person name="Campsteijn C."/>
            <person name="Adamski M."/>
            <person name="Cross I."/>
            <person name="Yadetie F."/>
            <person name="Muffato M."/>
            <person name="Louis A."/>
            <person name="Butcher S."/>
            <person name="Tsagkogeorga G."/>
            <person name="Konrad A."/>
            <person name="Singh S."/>
            <person name="Jensen M.F."/>
            <person name="Cong E.H."/>
            <person name="Eikeseth-Otteraa H."/>
            <person name="Noel B."/>
            <person name="Anthouard V."/>
            <person name="Porcel B.M."/>
            <person name="Kachouri-Lafond R."/>
            <person name="Nishino A."/>
            <person name="Ugolini M."/>
            <person name="Chourrout P."/>
            <person name="Nishida H."/>
            <person name="Aasland R."/>
            <person name="Huzurbazar S."/>
            <person name="Westhof E."/>
            <person name="Delsuc F."/>
            <person name="Lehrach H."/>
            <person name="Reinhardt R."/>
            <person name="Weissenbach J."/>
            <person name="Roy S.W."/>
            <person name="Artiguenave F."/>
            <person name="Postlethwait J.H."/>
            <person name="Manak J.R."/>
            <person name="Thompson E.M."/>
            <person name="Jaillon O."/>
            <person name="Du Pasquier L."/>
            <person name="Boudinot P."/>
            <person name="Liberles D.A."/>
            <person name="Volff J.N."/>
            <person name="Philippe H."/>
            <person name="Lenhard B."/>
            <person name="Roest Crollius H."/>
            <person name="Wincker P."/>
            <person name="Chourrout D."/>
        </authorList>
    </citation>
    <scope>NUCLEOTIDE SEQUENCE [LARGE SCALE GENOMIC DNA]</scope>
</reference>
<feature type="domain" description="ApaG" evidence="3">
    <location>
        <begin position="204"/>
        <end position="336"/>
    </location>
</feature>
<protein>
    <recommendedName>
        <fullName evidence="3">ApaG domain-containing protein</fullName>
    </recommendedName>
</protein>
<dbReference type="Proteomes" id="UP000001307">
    <property type="component" value="Unassembled WGS sequence"/>
</dbReference>
<evidence type="ECO:0000313" key="4">
    <source>
        <dbReference type="EMBL" id="CBY18407.1"/>
    </source>
</evidence>
<proteinExistence type="predicted"/>
<dbReference type="SUPFAM" id="SSF110069">
    <property type="entry name" value="ApaG-like"/>
    <property type="match status" value="1"/>
</dbReference>
<dbReference type="SUPFAM" id="SSF160631">
    <property type="entry name" value="SMI1/KNR4-like"/>
    <property type="match status" value="1"/>
</dbReference>
<evidence type="ECO:0000313" key="5">
    <source>
        <dbReference type="Proteomes" id="UP000001307"/>
    </source>
</evidence>
<dbReference type="InterPro" id="IPR037883">
    <property type="entry name" value="Knr4/Smi1-like_sf"/>
</dbReference>